<gene>
    <name evidence="1" type="ORF">ACFQPB_22015</name>
</gene>
<reference evidence="2" key="1">
    <citation type="journal article" date="2019" name="Int. J. Syst. Evol. Microbiol.">
        <title>The Global Catalogue of Microorganisms (GCM) 10K type strain sequencing project: providing services to taxonomists for standard genome sequencing and annotation.</title>
        <authorList>
            <consortium name="The Broad Institute Genomics Platform"/>
            <consortium name="The Broad Institute Genome Sequencing Center for Infectious Disease"/>
            <person name="Wu L."/>
            <person name="Ma J."/>
        </authorList>
    </citation>
    <scope>NUCLEOTIDE SEQUENCE [LARGE SCALE GENOMIC DNA]</scope>
    <source>
        <strain evidence="2">CGMCC 1.12371</strain>
    </source>
</reference>
<dbReference type="RefSeq" id="WP_382228082.1">
    <property type="nucleotide sequence ID" value="NZ_JBHTCA010000036.1"/>
</dbReference>
<evidence type="ECO:0000313" key="2">
    <source>
        <dbReference type="Proteomes" id="UP001596501"/>
    </source>
</evidence>
<organism evidence="1 2">
    <name type="scientific">Hydrogenophaga atypica</name>
    <dbReference type="NCBI Taxonomy" id="249409"/>
    <lineage>
        <taxon>Bacteria</taxon>
        <taxon>Pseudomonadati</taxon>
        <taxon>Pseudomonadota</taxon>
        <taxon>Betaproteobacteria</taxon>
        <taxon>Burkholderiales</taxon>
        <taxon>Comamonadaceae</taxon>
        <taxon>Hydrogenophaga</taxon>
    </lineage>
</organism>
<name>A0ABW2QVI6_9BURK</name>
<keyword evidence="2" id="KW-1185">Reference proteome</keyword>
<comment type="caution">
    <text evidence="1">The sequence shown here is derived from an EMBL/GenBank/DDBJ whole genome shotgun (WGS) entry which is preliminary data.</text>
</comment>
<protein>
    <submittedName>
        <fullName evidence="1">Uncharacterized protein</fullName>
    </submittedName>
</protein>
<sequence>MTQSEEQLASLNLLREALNYLERLPAHPMTYAMALKIRNHLNNPQTLALERRHHEVEAAEKFSRHGHSANFGFTNEGIPTLTASLLDGVLALKSPAAAQIPDEELEGFSRQLTALLAQGVKVRLAPVQLKSHPADTK</sequence>
<proteinExistence type="predicted"/>
<dbReference type="EMBL" id="JBHTCA010000036">
    <property type="protein sequence ID" value="MFC7411540.1"/>
    <property type="molecule type" value="Genomic_DNA"/>
</dbReference>
<accession>A0ABW2QVI6</accession>
<dbReference type="Proteomes" id="UP001596501">
    <property type="component" value="Unassembled WGS sequence"/>
</dbReference>
<evidence type="ECO:0000313" key="1">
    <source>
        <dbReference type="EMBL" id="MFC7411540.1"/>
    </source>
</evidence>